<dbReference type="CDD" id="cd00165">
    <property type="entry name" value="S4"/>
    <property type="match status" value="1"/>
</dbReference>
<dbReference type="SUPFAM" id="SSF55174">
    <property type="entry name" value="Alpha-L RNA-binding motif"/>
    <property type="match status" value="1"/>
</dbReference>
<dbReference type="InterPro" id="IPR020094">
    <property type="entry name" value="TruA/RsuA/RluB/E/F_N"/>
</dbReference>
<protein>
    <recommendedName>
        <fullName evidence="4">Pseudouridine synthase</fullName>
        <ecNumber evidence="4">5.4.99.-</ecNumber>
    </recommendedName>
</protein>
<dbReference type="Gene3D" id="3.10.290.10">
    <property type="entry name" value="RNA-binding S4 domain"/>
    <property type="match status" value="1"/>
</dbReference>
<organism evidence="6">
    <name type="scientific">Caldithrix abyssi</name>
    <dbReference type="NCBI Taxonomy" id="187145"/>
    <lineage>
        <taxon>Bacteria</taxon>
        <taxon>Pseudomonadati</taxon>
        <taxon>Calditrichota</taxon>
        <taxon>Calditrichia</taxon>
        <taxon>Calditrichales</taxon>
        <taxon>Calditrichaceae</taxon>
        <taxon>Caldithrix</taxon>
    </lineage>
</organism>
<evidence type="ECO:0000313" key="6">
    <source>
        <dbReference type="EMBL" id="HHE55885.1"/>
    </source>
</evidence>
<dbReference type="InterPro" id="IPR018496">
    <property type="entry name" value="PsdUridine_synth_RsuA/RluB_CS"/>
</dbReference>
<feature type="domain" description="RNA-binding S4" evidence="5">
    <location>
        <begin position="2"/>
        <end position="64"/>
    </location>
</feature>
<dbReference type="PANTHER" id="PTHR47683">
    <property type="entry name" value="PSEUDOURIDINE SYNTHASE FAMILY PROTEIN-RELATED"/>
    <property type="match status" value="1"/>
</dbReference>
<keyword evidence="3" id="KW-0694">RNA-binding</keyword>
<evidence type="ECO:0000256" key="3">
    <source>
        <dbReference type="PROSITE-ProRule" id="PRU00182"/>
    </source>
</evidence>
<sequence>MMRLNKFLAHAGIASRRKCDDLIRAGLVKVNGKVVDQVGVVIDEQKDKVTFKGKLVKPKRKFIYIVLNKPKGVVTTASDQFNRKTVLDLIAIPERIYPIGRLDYNTTGVLLLTDDGDLAHRLLHPNYKVVKVYRALLNRVIRPIDIHRLQNGVELDGAKTQPCKVTELRIVDNGSLVEIELTEGRNRQVRKMFEALHYKVRELERISFAGIKASGLAPGEWRYLNKSEVALLKEKVGYGSER</sequence>
<name>A0A7V5LKE5_CALAY</name>
<dbReference type="Pfam" id="PF00849">
    <property type="entry name" value="PseudoU_synth_2"/>
    <property type="match status" value="1"/>
</dbReference>
<dbReference type="InterPro" id="IPR006145">
    <property type="entry name" value="PsdUridine_synth_RsuA/RluA"/>
</dbReference>
<dbReference type="GO" id="GO:0003723">
    <property type="term" value="F:RNA binding"/>
    <property type="evidence" value="ECO:0007669"/>
    <property type="project" value="UniProtKB-KW"/>
</dbReference>
<dbReference type="InterPro" id="IPR000748">
    <property type="entry name" value="PsdUridine_synth_RsuA/RluB/E/F"/>
</dbReference>
<dbReference type="PROSITE" id="PS50889">
    <property type="entry name" value="S4"/>
    <property type="match status" value="1"/>
</dbReference>
<dbReference type="CDD" id="cd02870">
    <property type="entry name" value="PseudoU_synth_RsuA_like"/>
    <property type="match status" value="1"/>
</dbReference>
<dbReference type="FunFam" id="3.10.290.10:FF:000003">
    <property type="entry name" value="Pseudouridine synthase"/>
    <property type="match status" value="1"/>
</dbReference>
<dbReference type="GO" id="GO:0000455">
    <property type="term" value="P:enzyme-directed rRNA pseudouridine synthesis"/>
    <property type="evidence" value="ECO:0007669"/>
    <property type="project" value="UniProtKB-ARBA"/>
</dbReference>
<dbReference type="InterPro" id="IPR042092">
    <property type="entry name" value="PsdUridine_s_RsuA/RluB/E/F_cat"/>
</dbReference>
<dbReference type="AlphaFoldDB" id="A0A7V5LKE5"/>
<evidence type="ECO:0000256" key="2">
    <source>
        <dbReference type="ARBA" id="ARBA00023235"/>
    </source>
</evidence>
<comment type="caution">
    <text evidence="6">The sequence shown here is derived from an EMBL/GenBank/DDBJ whole genome shotgun (WGS) entry which is preliminary data.</text>
</comment>
<dbReference type="InterPro" id="IPR036986">
    <property type="entry name" value="S4_RNA-bd_sf"/>
</dbReference>
<dbReference type="Gene3D" id="3.30.70.1560">
    <property type="entry name" value="Alpha-L RNA-binding motif"/>
    <property type="match status" value="1"/>
</dbReference>
<accession>A0A7V5LKE5</accession>
<dbReference type="GO" id="GO:0120159">
    <property type="term" value="F:rRNA pseudouridine synthase activity"/>
    <property type="evidence" value="ECO:0007669"/>
    <property type="project" value="UniProtKB-ARBA"/>
</dbReference>
<gene>
    <name evidence="6" type="ORF">ENL21_08890</name>
</gene>
<dbReference type="Pfam" id="PF01479">
    <property type="entry name" value="S4"/>
    <property type="match status" value="1"/>
</dbReference>
<evidence type="ECO:0000259" key="5">
    <source>
        <dbReference type="SMART" id="SM00363"/>
    </source>
</evidence>
<dbReference type="PROSITE" id="PS01149">
    <property type="entry name" value="PSI_RSU"/>
    <property type="match status" value="1"/>
</dbReference>
<evidence type="ECO:0000256" key="4">
    <source>
        <dbReference type="RuleBase" id="RU003887"/>
    </source>
</evidence>
<dbReference type="InterPro" id="IPR002942">
    <property type="entry name" value="S4_RNA-bd"/>
</dbReference>
<dbReference type="PANTHER" id="PTHR47683:SF2">
    <property type="entry name" value="RNA-BINDING S4 DOMAIN-CONTAINING PROTEIN"/>
    <property type="match status" value="1"/>
</dbReference>
<dbReference type="Gene3D" id="3.30.70.580">
    <property type="entry name" value="Pseudouridine synthase I, catalytic domain, N-terminal subdomain"/>
    <property type="match status" value="1"/>
</dbReference>
<dbReference type="NCBIfam" id="TIGR00093">
    <property type="entry name" value="pseudouridine synthase"/>
    <property type="match status" value="1"/>
</dbReference>
<reference evidence="6" key="1">
    <citation type="journal article" date="2020" name="mSystems">
        <title>Genome- and Community-Level Interaction Insights into Carbon Utilization and Element Cycling Functions of Hydrothermarchaeota in Hydrothermal Sediment.</title>
        <authorList>
            <person name="Zhou Z."/>
            <person name="Liu Y."/>
            <person name="Xu W."/>
            <person name="Pan J."/>
            <person name="Luo Z.H."/>
            <person name="Li M."/>
        </authorList>
    </citation>
    <scope>NUCLEOTIDE SEQUENCE [LARGE SCALE GENOMIC DNA]</scope>
    <source>
        <strain evidence="6">HyVt-76</strain>
    </source>
</reference>
<keyword evidence="2 4" id="KW-0413">Isomerase</keyword>
<comment type="similarity">
    <text evidence="1 4">Belongs to the pseudouridine synthase RsuA family.</text>
</comment>
<dbReference type="InterPro" id="IPR020103">
    <property type="entry name" value="PsdUridine_synth_cat_dom_sf"/>
</dbReference>
<dbReference type="SMART" id="SM00363">
    <property type="entry name" value="S4"/>
    <property type="match status" value="1"/>
</dbReference>
<dbReference type="EC" id="5.4.99.-" evidence="4"/>
<dbReference type="InterPro" id="IPR050343">
    <property type="entry name" value="RsuA_PseudoU_synthase"/>
</dbReference>
<evidence type="ECO:0000256" key="1">
    <source>
        <dbReference type="ARBA" id="ARBA00008348"/>
    </source>
</evidence>
<dbReference type="EMBL" id="DRTD01000662">
    <property type="protein sequence ID" value="HHE55885.1"/>
    <property type="molecule type" value="Genomic_DNA"/>
</dbReference>
<dbReference type="Proteomes" id="UP000886111">
    <property type="component" value="Unassembled WGS sequence"/>
</dbReference>
<proteinExistence type="inferred from homology"/>
<dbReference type="SUPFAM" id="SSF55120">
    <property type="entry name" value="Pseudouridine synthase"/>
    <property type="match status" value="1"/>
</dbReference>